<accession>A0A7H8R422</accession>
<keyword evidence="14" id="KW-1185">Reference proteome</keyword>
<sequence>MKLSVLAAGALLAGSAMASLDPIISYGSKFFYKTNGTQFYIRGVAYQEPSTSSSSFIDPLADISTCERDIPYLTAIRTNTIRVYGVQANNTHDDCVNAFADADIYIIIDLGSPTEAINRDSPTWDTSLYQRYTDVIDAFGNYTNVIGFFAGNEVSNTVNTTAASAFVKAAVRDSKAYVKEKGYEKGVGYAAADASSIRDNLADYMNCGTSDDSVDFFGDNVYEWCGDSATYTSSGYNIINQNFSTYSVPYFFAEYGCNSVSPRTWNNIEAMYGSDMEDMLNGGIVYEYFQDTNSYGLVSATGSSVSKLSDYTSFSSEIAKATPTGTVKSKYTPTNTALRSCPTVDATWQAASALPPTPDASLCECMYNSLTCVVRDSVDTTDYGDLFDYFYGLDGGKYVDGVSANGTSGVYGGYSMCSSKQQLAWAMNAYYEAQDGSSSACDFSSKASTKAATSATGTCSSLMASIGTAGTGAVSYTVSATGSGSGSSSSSSGAAFPVFSSTPIFVGNWQFGAYIVAAIFSGAAMLVL</sequence>
<evidence type="ECO:0000256" key="9">
    <source>
        <dbReference type="ARBA" id="ARBA00025026"/>
    </source>
</evidence>
<keyword evidence="3 10" id="KW-0336">GPI-anchor</keyword>
<keyword evidence="11" id="KW-1133">Transmembrane helix</keyword>
<evidence type="ECO:0000256" key="5">
    <source>
        <dbReference type="ARBA" id="ARBA00023136"/>
    </source>
</evidence>
<keyword evidence="10" id="KW-0808">Transferase</keyword>
<dbReference type="GO" id="GO:0005886">
    <property type="term" value="C:plasma membrane"/>
    <property type="evidence" value="ECO:0007669"/>
    <property type="project" value="UniProtKB-SubCell"/>
</dbReference>
<dbReference type="GO" id="GO:0071970">
    <property type="term" value="P:fungal-type cell wall (1-&gt;3)-beta-D-glucan biosynthetic process"/>
    <property type="evidence" value="ECO:0007669"/>
    <property type="project" value="TreeGrafter"/>
</dbReference>
<dbReference type="RefSeq" id="XP_035347304.1">
    <property type="nucleotide sequence ID" value="XM_035491411.1"/>
</dbReference>
<evidence type="ECO:0000259" key="12">
    <source>
        <dbReference type="SMART" id="SM00768"/>
    </source>
</evidence>
<comment type="function">
    <text evidence="9">Splits internally a 1,3-beta-glucan molecule and transfers the newly generated reducing end (the donor) to the non-reducing end of another 1,3-beta-glucan molecule (the acceptor) forming a 1,3-beta linkage, resulting in the elongation of 1,3-beta-glucan chains in the cell wall. Involved in cell wall morphogenesis.</text>
</comment>
<evidence type="ECO:0000256" key="7">
    <source>
        <dbReference type="ARBA" id="ARBA00023180"/>
    </source>
</evidence>
<dbReference type="InterPro" id="IPR017853">
    <property type="entry name" value="GH"/>
</dbReference>
<evidence type="ECO:0000256" key="3">
    <source>
        <dbReference type="ARBA" id="ARBA00022622"/>
    </source>
</evidence>
<feature type="domain" description="X8" evidence="12">
    <location>
        <begin position="370"/>
        <end position="461"/>
    </location>
</feature>
<dbReference type="EMBL" id="CP055901">
    <property type="protein sequence ID" value="QKX61129.1"/>
    <property type="molecule type" value="Genomic_DNA"/>
</dbReference>
<evidence type="ECO:0000256" key="8">
    <source>
        <dbReference type="ARBA" id="ARBA00023288"/>
    </source>
</evidence>
<evidence type="ECO:0000313" key="13">
    <source>
        <dbReference type="EMBL" id="QKX61129.1"/>
    </source>
</evidence>
<reference evidence="14" key="1">
    <citation type="submission" date="2020-06" db="EMBL/GenBank/DDBJ databases">
        <title>A chromosome-scale genome assembly of Talaromyces rugulosus W13939.</title>
        <authorList>
            <person name="Wang B."/>
            <person name="Guo L."/>
            <person name="Ye K."/>
            <person name="Wang L."/>
        </authorList>
    </citation>
    <scope>NUCLEOTIDE SEQUENCE [LARGE SCALE GENOMIC DNA]</scope>
    <source>
        <strain evidence="14">W13939</strain>
    </source>
</reference>
<dbReference type="PANTHER" id="PTHR31468">
    <property type="entry name" value="1,3-BETA-GLUCANOSYLTRANSFERASE GAS1"/>
    <property type="match status" value="1"/>
</dbReference>
<protein>
    <recommendedName>
        <fullName evidence="10">1,3-beta-glucanosyltransferase</fullName>
        <ecNumber evidence="10">2.4.1.-</ecNumber>
    </recommendedName>
</protein>
<evidence type="ECO:0000256" key="11">
    <source>
        <dbReference type="SAM" id="Phobius"/>
    </source>
</evidence>
<dbReference type="SUPFAM" id="SSF51445">
    <property type="entry name" value="(Trans)glycosidases"/>
    <property type="match status" value="1"/>
</dbReference>
<feature type="transmembrane region" description="Helical" evidence="11">
    <location>
        <begin position="509"/>
        <end position="527"/>
    </location>
</feature>
<organism evidence="13 14">
    <name type="scientific">Talaromyces rugulosus</name>
    <name type="common">Penicillium rugulosum</name>
    <dbReference type="NCBI Taxonomy" id="121627"/>
    <lineage>
        <taxon>Eukaryota</taxon>
        <taxon>Fungi</taxon>
        <taxon>Dikarya</taxon>
        <taxon>Ascomycota</taxon>
        <taxon>Pezizomycotina</taxon>
        <taxon>Eurotiomycetes</taxon>
        <taxon>Eurotiomycetidae</taxon>
        <taxon>Eurotiales</taxon>
        <taxon>Trichocomaceae</taxon>
        <taxon>Talaromyces</taxon>
        <taxon>Talaromyces sect. Islandici</taxon>
    </lineage>
</organism>
<dbReference type="InterPro" id="IPR004886">
    <property type="entry name" value="Glucanosyltransferase"/>
</dbReference>
<dbReference type="OrthoDB" id="421038at2759"/>
<evidence type="ECO:0000256" key="2">
    <source>
        <dbReference type="ARBA" id="ARBA00007528"/>
    </source>
</evidence>
<evidence type="ECO:0000313" key="14">
    <source>
        <dbReference type="Proteomes" id="UP000509510"/>
    </source>
</evidence>
<dbReference type="InterPro" id="IPR012946">
    <property type="entry name" value="X8"/>
</dbReference>
<comment type="similarity">
    <text evidence="2 10">Belongs to the glycosyl hydrolase 72 family.</text>
</comment>
<feature type="signal peptide" evidence="10">
    <location>
        <begin position="1"/>
        <end position="18"/>
    </location>
</feature>
<proteinExistence type="inferred from homology"/>
<evidence type="ECO:0000256" key="1">
    <source>
        <dbReference type="ARBA" id="ARBA00004609"/>
    </source>
</evidence>
<dbReference type="KEGG" id="trg:TRUGW13939_08276"/>
<dbReference type="Gene3D" id="3.20.20.80">
    <property type="entry name" value="Glycosidases"/>
    <property type="match status" value="1"/>
</dbReference>
<evidence type="ECO:0000256" key="6">
    <source>
        <dbReference type="ARBA" id="ARBA00023157"/>
    </source>
</evidence>
<keyword evidence="7" id="KW-0325">Glycoprotein</keyword>
<feature type="chain" id="PRO_5029038294" description="1,3-beta-glucanosyltransferase" evidence="10">
    <location>
        <begin position="19"/>
        <end position="528"/>
    </location>
</feature>
<evidence type="ECO:0000256" key="4">
    <source>
        <dbReference type="ARBA" id="ARBA00022729"/>
    </source>
</evidence>
<dbReference type="EC" id="2.4.1.-" evidence="10"/>
<dbReference type="Pfam" id="PF07983">
    <property type="entry name" value="X8"/>
    <property type="match status" value="1"/>
</dbReference>
<dbReference type="GO" id="GO:0098552">
    <property type="term" value="C:side of membrane"/>
    <property type="evidence" value="ECO:0007669"/>
    <property type="project" value="UniProtKB-KW"/>
</dbReference>
<dbReference type="PANTHER" id="PTHR31468:SF2">
    <property type="entry name" value="1,3-BETA-GLUCANOSYLTRANSFERASE GAS1"/>
    <property type="match status" value="1"/>
</dbReference>
<evidence type="ECO:0000256" key="10">
    <source>
        <dbReference type="RuleBase" id="RU361209"/>
    </source>
</evidence>
<gene>
    <name evidence="13" type="ORF">TRUGW13939_08276</name>
</gene>
<name>A0A7H8R422_TALRU</name>
<keyword evidence="8 10" id="KW-0449">Lipoprotein</keyword>
<dbReference type="Proteomes" id="UP000509510">
    <property type="component" value="Chromosome IV"/>
</dbReference>
<dbReference type="GO" id="GO:0042124">
    <property type="term" value="F:1,3-beta-glucanosyltransferase activity"/>
    <property type="evidence" value="ECO:0007669"/>
    <property type="project" value="TreeGrafter"/>
</dbReference>
<keyword evidence="11" id="KW-0812">Transmembrane</keyword>
<dbReference type="GO" id="GO:0031505">
    <property type="term" value="P:fungal-type cell wall organization"/>
    <property type="evidence" value="ECO:0007669"/>
    <property type="project" value="TreeGrafter"/>
</dbReference>
<keyword evidence="6" id="KW-1015">Disulfide bond</keyword>
<keyword evidence="4 10" id="KW-0732">Signal</keyword>
<dbReference type="AlphaFoldDB" id="A0A7H8R422"/>
<dbReference type="Pfam" id="PF03198">
    <property type="entry name" value="Glyco_hydro_72"/>
    <property type="match status" value="1"/>
</dbReference>
<dbReference type="SMART" id="SM00768">
    <property type="entry name" value="X8"/>
    <property type="match status" value="1"/>
</dbReference>
<dbReference type="Gene3D" id="1.20.58.1040">
    <property type="match status" value="1"/>
</dbReference>
<keyword evidence="5 10" id="KW-0472">Membrane</keyword>
<comment type="subcellular location">
    <subcellularLocation>
        <location evidence="1 10">Cell membrane</location>
        <topology evidence="1 10">Lipid-anchor</topology>
        <topology evidence="1 10">GPI-anchor</topology>
    </subcellularLocation>
</comment>
<dbReference type="GeneID" id="55995765"/>